<feature type="region of interest" description="Disordered" evidence="2">
    <location>
        <begin position="370"/>
        <end position="392"/>
    </location>
</feature>
<organism evidence="3 4">
    <name type="scientific">Effrenium voratum</name>
    <dbReference type="NCBI Taxonomy" id="2562239"/>
    <lineage>
        <taxon>Eukaryota</taxon>
        <taxon>Sar</taxon>
        <taxon>Alveolata</taxon>
        <taxon>Dinophyceae</taxon>
        <taxon>Suessiales</taxon>
        <taxon>Symbiodiniaceae</taxon>
        <taxon>Effrenium</taxon>
    </lineage>
</organism>
<keyword evidence="4" id="KW-1185">Reference proteome</keyword>
<feature type="coiled-coil region" evidence="1">
    <location>
        <begin position="170"/>
        <end position="282"/>
    </location>
</feature>
<protein>
    <submittedName>
        <fullName evidence="3">Uncharacterized protein</fullName>
    </submittedName>
</protein>
<sequence length="987" mass="109441">MASPKDGHSITGYPRADVDFEDRLAPRLSAQFSSEEVQRSRSLLSPKAVSENMSSRRARDDNSIRREMELLEEKLMRQVLRLQEQSERFMDIMMHPLEAKVAALEGRQPMLDCSIAELRGNLKGLQDSMEMQVRRADQSEARLSRWRKSLEDDVVKLGERGEVPSDVVSRSEMVELAKVLKKELKKLVDEALQDDSSLRQELAALRKELVSVEKVAADAAAQKLRGHQELTSAAESIREEMQSLSQKAIQEEALSKASMGAVQDLEKASEASRKSIEALSQRLAKCEQSQELRQPEGPSQLTQRLAKCEKFDEEFHQALKEQSRRLRKLEDLQSELHDSRRALAPIEASEASHIALVDLSERLAKCEQSNQELQHQLSGHGEQLESQAGTSNKLEELSTHLARCERRIEELRELQEGETQPSEAIDDLSQRLAQCEQMGKDLQSELHDSRRALAPIEASEASHIALVDLSERLAKCEQSNQELQHQLSGHGEQLESQAGTSNKLEELSTHLARCERRIEELRELQEGETQPSEAIDDLSQRLAQCEQMGKDLQSELHDSRRALAPIEASEASHIALEDLSERLAKCEQSNQELQHQLSGHGEQLESQVPGDDLEEGEVYLSDGQLMLLDLQRRVSLLELSGAEEQAPKPVLSQAAELIQSIELDLHRARQAVGDGSGELADLQADHQETSSNEVFGENRVAPIPGAHQLPPLAAMKVMASPRLQRLSMTPRTSAQVQVSSPASETFPNAALKHELSVELRAEAPEVWDAVAELAEIVGDATPASAVRTSGPSLGGVQSVANTALVTAEQCQRSVDSMGGELRDLQGSLQELDSRVYGCERKLKDSQDESEPFATFGMRSFRSAAAAVHSAPCREASSPDTESIAKYALAAAYFVRFQEDHPLRRLWEECRLEAKSHPEPPESWESSESLELLAKGLAAALASGEANKMVEALMEQLPAPPFELEAARREVFEGAKAALGPREIHRLK</sequence>
<evidence type="ECO:0000256" key="2">
    <source>
        <dbReference type="SAM" id="MobiDB-lite"/>
    </source>
</evidence>
<keyword evidence="1" id="KW-0175">Coiled coil</keyword>
<reference evidence="3" key="1">
    <citation type="submission" date="2023-08" db="EMBL/GenBank/DDBJ databases">
        <authorList>
            <person name="Chen Y."/>
            <person name="Shah S."/>
            <person name="Dougan E. K."/>
            <person name="Thang M."/>
            <person name="Chan C."/>
        </authorList>
    </citation>
    <scope>NUCLEOTIDE SEQUENCE</scope>
</reference>
<proteinExistence type="predicted"/>
<dbReference type="EMBL" id="CAUJNA010003867">
    <property type="protein sequence ID" value="CAJ1411302.1"/>
    <property type="molecule type" value="Genomic_DNA"/>
</dbReference>
<comment type="caution">
    <text evidence="3">The sequence shown here is derived from an EMBL/GenBank/DDBJ whole genome shotgun (WGS) entry which is preliminary data.</text>
</comment>
<accession>A0AA36JRX2</accession>
<feature type="region of interest" description="Disordered" evidence="2">
    <location>
        <begin position="480"/>
        <end position="502"/>
    </location>
</feature>
<evidence type="ECO:0000313" key="4">
    <source>
        <dbReference type="Proteomes" id="UP001178507"/>
    </source>
</evidence>
<dbReference type="Proteomes" id="UP001178507">
    <property type="component" value="Unassembled WGS sequence"/>
</dbReference>
<gene>
    <name evidence="3" type="ORF">EVOR1521_LOCUS31909</name>
</gene>
<dbReference type="AlphaFoldDB" id="A0AA36JRX2"/>
<dbReference type="PANTHER" id="PTHR45615">
    <property type="entry name" value="MYOSIN HEAVY CHAIN, NON-MUSCLE"/>
    <property type="match status" value="1"/>
</dbReference>
<evidence type="ECO:0000313" key="3">
    <source>
        <dbReference type="EMBL" id="CAJ1411302.1"/>
    </source>
</evidence>
<feature type="compositionally biased region" description="Polar residues" evidence="2">
    <location>
        <begin position="30"/>
        <end position="43"/>
    </location>
</feature>
<dbReference type="PANTHER" id="PTHR45615:SF80">
    <property type="entry name" value="GRIP DOMAIN-CONTAINING PROTEIN"/>
    <property type="match status" value="1"/>
</dbReference>
<evidence type="ECO:0000256" key="1">
    <source>
        <dbReference type="SAM" id="Coils"/>
    </source>
</evidence>
<name>A0AA36JRX2_9DINO</name>
<feature type="region of interest" description="Disordered" evidence="2">
    <location>
        <begin position="29"/>
        <end position="61"/>
    </location>
</feature>